<proteinExistence type="predicted"/>
<dbReference type="RefSeq" id="WP_179845716.1">
    <property type="nucleotide sequence ID" value="NZ_JACCBA010000001.1"/>
</dbReference>
<sequence length="382" mass="40491">MRIRLPKTGAAVALLALAGCGTPAVESAPWRTGTGVARWRVEVADASLRVDPQLVALGPADVWAFGGRGPDDTVWRPTARHWNGHDWTKVALPGGRIGAVKAAGASAASDVWAVALGGSDSTVLHWNGERWTIDRRLPGFTVTAMDVFSPQDVRVYGTGSRAAGAAWTRSADGWSETGLPFRIARTSARSARDIWALTFENRLYHQDGAGWRPVPLDDVLPSGKRAGHQDTRYRLGTIAATPAGVWITAEGAGGVPAGGTDGTRTEPMGPNDLHLSSLLLHGDADGRRWTSESLMEKTGRLSPFGAPIIDADGGVWLIGSTDVNAYESALAHRTAKGTWTSTRIRASGFSLFEARAITRIPGTTRFLAAGMDDEKGALLSTP</sequence>
<feature type="chain" id="PRO_5038765999" evidence="1">
    <location>
        <begin position="19"/>
        <end position="382"/>
    </location>
</feature>
<keyword evidence="1" id="KW-0732">Signal</keyword>
<evidence type="ECO:0000313" key="2">
    <source>
        <dbReference type="EMBL" id="NYD48878.1"/>
    </source>
</evidence>
<comment type="caution">
    <text evidence="2">The sequence shown here is derived from an EMBL/GenBank/DDBJ whole genome shotgun (WGS) entry which is preliminary data.</text>
</comment>
<feature type="signal peptide" evidence="1">
    <location>
        <begin position="1"/>
        <end position="18"/>
    </location>
</feature>
<protein>
    <submittedName>
        <fullName evidence="2">Uncharacterized protein</fullName>
    </submittedName>
</protein>
<gene>
    <name evidence="2" type="ORF">BJY14_004861</name>
</gene>
<organism evidence="2 3">
    <name type="scientific">Actinomadura luteofluorescens</name>
    <dbReference type="NCBI Taxonomy" id="46163"/>
    <lineage>
        <taxon>Bacteria</taxon>
        <taxon>Bacillati</taxon>
        <taxon>Actinomycetota</taxon>
        <taxon>Actinomycetes</taxon>
        <taxon>Streptosporangiales</taxon>
        <taxon>Thermomonosporaceae</taxon>
        <taxon>Actinomadura</taxon>
    </lineage>
</organism>
<dbReference type="PROSITE" id="PS51257">
    <property type="entry name" value="PROKAR_LIPOPROTEIN"/>
    <property type="match status" value="1"/>
</dbReference>
<dbReference type="EMBL" id="JACCBA010000001">
    <property type="protein sequence ID" value="NYD48878.1"/>
    <property type="molecule type" value="Genomic_DNA"/>
</dbReference>
<name>A0A7Y9JHR4_9ACTN</name>
<reference evidence="2 3" key="1">
    <citation type="submission" date="2020-07" db="EMBL/GenBank/DDBJ databases">
        <title>Sequencing the genomes of 1000 actinobacteria strains.</title>
        <authorList>
            <person name="Klenk H.-P."/>
        </authorList>
    </citation>
    <scope>NUCLEOTIDE SEQUENCE [LARGE SCALE GENOMIC DNA]</scope>
    <source>
        <strain evidence="2 3">DSM 40398</strain>
    </source>
</reference>
<accession>A0A7Y9JHR4</accession>
<dbReference type="AlphaFoldDB" id="A0A7Y9JHR4"/>
<evidence type="ECO:0000256" key="1">
    <source>
        <dbReference type="SAM" id="SignalP"/>
    </source>
</evidence>
<keyword evidence="3" id="KW-1185">Reference proteome</keyword>
<dbReference type="SUPFAM" id="SSF89372">
    <property type="entry name" value="Fucose-specific lectin"/>
    <property type="match status" value="1"/>
</dbReference>
<evidence type="ECO:0000313" key="3">
    <source>
        <dbReference type="Proteomes" id="UP000529783"/>
    </source>
</evidence>
<dbReference type="Proteomes" id="UP000529783">
    <property type="component" value="Unassembled WGS sequence"/>
</dbReference>